<reference evidence="8" key="1">
    <citation type="journal article" date="2021" name="mSystems">
        <title>Bacteria and Archaea Synergistically Convert Glycine Betaine to Biogenic Methane in the Formosa Cold Seep of the South China Sea.</title>
        <authorList>
            <person name="Li L."/>
            <person name="Zhang W."/>
            <person name="Zhang S."/>
            <person name="Song L."/>
            <person name="Sun Q."/>
            <person name="Zhang H."/>
            <person name="Xiang H."/>
            <person name="Dong X."/>
        </authorList>
    </citation>
    <scope>NUCLEOTIDE SEQUENCE</scope>
    <source>
        <strain evidence="8">LLY</strain>
    </source>
</reference>
<dbReference type="AlphaFoldDB" id="A0A9E4ZGD2"/>
<dbReference type="CDD" id="cd01335">
    <property type="entry name" value="Radical_SAM"/>
    <property type="match status" value="1"/>
</dbReference>
<dbReference type="InterPro" id="IPR040084">
    <property type="entry name" value="GTPase_Obg"/>
</dbReference>
<name>A0A9E4ZGD2_9EURY</name>
<accession>A0A9E4ZGD2</accession>
<dbReference type="SMART" id="SM00729">
    <property type="entry name" value="Elp3"/>
    <property type="match status" value="1"/>
</dbReference>
<evidence type="ECO:0000256" key="6">
    <source>
        <dbReference type="ARBA" id="ARBA00023014"/>
    </source>
</evidence>
<comment type="cofactor">
    <cofactor evidence="1">
        <name>[4Fe-4S] cluster</name>
        <dbReference type="ChEBI" id="CHEBI:49883"/>
    </cofactor>
</comment>
<evidence type="ECO:0000256" key="4">
    <source>
        <dbReference type="ARBA" id="ARBA00022723"/>
    </source>
</evidence>
<evidence type="ECO:0000259" key="7">
    <source>
        <dbReference type="PROSITE" id="PS51918"/>
    </source>
</evidence>
<dbReference type="SFLD" id="SFLDG01083">
    <property type="entry name" value="Uncharacterised_Radical_SAM_Su"/>
    <property type="match status" value="1"/>
</dbReference>
<keyword evidence="4" id="KW-0479">Metal-binding</keyword>
<dbReference type="InterPro" id="IPR058240">
    <property type="entry name" value="rSAM_sf"/>
</dbReference>
<keyword evidence="3" id="KW-0949">S-adenosyl-L-methionine</keyword>
<dbReference type="Gene3D" id="3.20.20.70">
    <property type="entry name" value="Aldolase class I"/>
    <property type="match status" value="1"/>
</dbReference>
<evidence type="ECO:0000256" key="1">
    <source>
        <dbReference type="ARBA" id="ARBA00001966"/>
    </source>
</evidence>
<dbReference type="GO" id="GO:0051539">
    <property type="term" value="F:4 iron, 4 sulfur cluster binding"/>
    <property type="evidence" value="ECO:0007669"/>
    <property type="project" value="UniProtKB-KW"/>
</dbReference>
<dbReference type="RefSeq" id="WP_250868756.1">
    <property type="nucleotide sequence ID" value="NZ_JAGSOI010000048.1"/>
</dbReference>
<sequence length="322" mass="36024">MKPKIIYGPVLSRRLGRSLGIDIIGPEKTCNFDCVYCQLGRTKNKVQRPEDICGVSTEDVVQGLKSYLKKVSQIDYITFSGTGEPTLNLRLGEMIREIKKISDVPVCVITNSSLVNRKDVRDNLTEADLVIATLEAGDENIFRAINRPASGIELEDIIQGLTALKNLGPRLAIEVLFVDSKREYPTNISDQAINGLIKALKVIDPDEIQVHTLSRPPAEDFIIPVSEQKLTRMAQKFDEVLGREKVRLVLKGLRRKSIDVKHEDLKEDVYGLILRRPSTASQISSTLGIDAKDLAAIIEELLRKKNIVEITAENEKYYRAVS</sequence>
<keyword evidence="9" id="KW-1185">Reference proteome</keyword>
<dbReference type="PANTHER" id="PTHR43787:SF11">
    <property type="entry name" value="UPF0026 PROTEIN SLR1464"/>
    <property type="match status" value="1"/>
</dbReference>
<dbReference type="Pfam" id="PF04055">
    <property type="entry name" value="Radical_SAM"/>
    <property type="match status" value="1"/>
</dbReference>
<comment type="caution">
    <text evidence="8">The sequence shown here is derived from an EMBL/GenBank/DDBJ whole genome shotgun (WGS) entry which is preliminary data.</text>
</comment>
<dbReference type="PROSITE" id="PS51918">
    <property type="entry name" value="RADICAL_SAM"/>
    <property type="match status" value="1"/>
</dbReference>
<evidence type="ECO:0000256" key="5">
    <source>
        <dbReference type="ARBA" id="ARBA00023004"/>
    </source>
</evidence>
<feature type="domain" description="Radical SAM core" evidence="7">
    <location>
        <begin position="14"/>
        <end position="259"/>
    </location>
</feature>
<dbReference type="InterPro" id="IPR007197">
    <property type="entry name" value="rSAM"/>
</dbReference>
<dbReference type="Proteomes" id="UP001056766">
    <property type="component" value="Unassembled WGS sequence"/>
</dbReference>
<dbReference type="InterPro" id="IPR006638">
    <property type="entry name" value="Elp3/MiaA/NifB-like_rSAM"/>
</dbReference>
<dbReference type="SUPFAM" id="SSF102114">
    <property type="entry name" value="Radical SAM enzymes"/>
    <property type="match status" value="1"/>
</dbReference>
<evidence type="ECO:0000313" key="8">
    <source>
        <dbReference type="EMBL" id="MCM1987405.1"/>
    </source>
</evidence>
<dbReference type="PANTHER" id="PTHR43787">
    <property type="entry name" value="FEMO COFACTOR BIOSYNTHESIS PROTEIN NIFB-RELATED"/>
    <property type="match status" value="1"/>
</dbReference>
<evidence type="ECO:0000313" key="9">
    <source>
        <dbReference type="Proteomes" id="UP001056766"/>
    </source>
</evidence>
<keyword evidence="2" id="KW-0004">4Fe-4S</keyword>
<dbReference type="InterPro" id="IPR013785">
    <property type="entry name" value="Aldolase_TIM"/>
</dbReference>
<dbReference type="SFLD" id="SFLDS00029">
    <property type="entry name" value="Radical_SAM"/>
    <property type="match status" value="1"/>
</dbReference>
<dbReference type="GO" id="GO:0003824">
    <property type="term" value="F:catalytic activity"/>
    <property type="evidence" value="ECO:0007669"/>
    <property type="project" value="InterPro"/>
</dbReference>
<keyword evidence="5" id="KW-0408">Iron</keyword>
<proteinExistence type="predicted"/>
<dbReference type="GO" id="GO:0046872">
    <property type="term" value="F:metal ion binding"/>
    <property type="evidence" value="ECO:0007669"/>
    <property type="project" value="UniProtKB-KW"/>
</dbReference>
<protein>
    <submittedName>
        <fullName evidence="8">Radical SAM protein</fullName>
    </submittedName>
</protein>
<evidence type="ECO:0000256" key="2">
    <source>
        <dbReference type="ARBA" id="ARBA00022485"/>
    </source>
</evidence>
<reference evidence="8" key="2">
    <citation type="submission" date="2021-04" db="EMBL/GenBank/DDBJ databases">
        <authorList>
            <person name="Dong X."/>
        </authorList>
    </citation>
    <scope>NUCLEOTIDE SEQUENCE</scope>
    <source>
        <strain evidence="8">LLY</strain>
    </source>
</reference>
<evidence type="ECO:0000256" key="3">
    <source>
        <dbReference type="ARBA" id="ARBA00022691"/>
    </source>
</evidence>
<gene>
    <name evidence="8" type="ORF">KDK67_10495</name>
</gene>
<organism evidence="8 9">
    <name type="scientific">Methanococcoides seepicolus</name>
    <dbReference type="NCBI Taxonomy" id="2828780"/>
    <lineage>
        <taxon>Archaea</taxon>
        <taxon>Methanobacteriati</taxon>
        <taxon>Methanobacteriota</taxon>
        <taxon>Stenosarchaea group</taxon>
        <taxon>Methanomicrobia</taxon>
        <taxon>Methanosarcinales</taxon>
        <taxon>Methanosarcinaceae</taxon>
        <taxon>Methanococcoides</taxon>
    </lineage>
</organism>
<keyword evidence="6" id="KW-0411">Iron-sulfur</keyword>
<dbReference type="EMBL" id="JAGSOI010000048">
    <property type="protein sequence ID" value="MCM1987405.1"/>
    <property type="molecule type" value="Genomic_DNA"/>
</dbReference>